<proteinExistence type="predicted"/>
<evidence type="ECO:0000256" key="2">
    <source>
        <dbReference type="ARBA" id="ARBA00022741"/>
    </source>
</evidence>
<dbReference type="Proteomes" id="UP001332192">
    <property type="component" value="Chromosome"/>
</dbReference>
<dbReference type="EMBL" id="CP141615">
    <property type="protein sequence ID" value="WRP16508.1"/>
    <property type="molecule type" value="Genomic_DNA"/>
</dbReference>
<dbReference type="CDD" id="cd03219">
    <property type="entry name" value="ABC_Mj1267_LivG_branched"/>
    <property type="match status" value="1"/>
</dbReference>
<dbReference type="Pfam" id="PF12399">
    <property type="entry name" value="BCA_ABC_TP_C"/>
    <property type="match status" value="1"/>
</dbReference>
<dbReference type="InterPro" id="IPR032823">
    <property type="entry name" value="BCA_ABC_TP_C"/>
</dbReference>
<evidence type="ECO:0000256" key="3">
    <source>
        <dbReference type="ARBA" id="ARBA00022840"/>
    </source>
</evidence>
<dbReference type="InterPro" id="IPR027417">
    <property type="entry name" value="P-loop_NTPase"/>
</dbReference>
<dbReference type="InterPro" id="IPR003593">
    <property type="entry name" value="AAA+_ATPase"/>
</dbReference>
<reference evidence="5 6" key="1">
    <citation type="journal article" date="2024" name="Front. Microbiol.">
        <title>Novel thermophilic genera Geochorda gen. nov. and Carboxydochorda gen. nov. from the deep terrestrial subsurface reveal the ecophysiological diversity in the class Limnochordia.</title>
        <authorList>
            <person name="Karnachuk O.V."/>
            <person name="Lukina A.P."/>
            <person name="Avakyan M.R."/>
            <person name="Kadnikov V.V."/>
            <person name="Begmatov S."/>
            <person name="Beletsky A.V."/>
            <person name="Vlasova K.G."/>
            <person name="Novikov A.A."/>
            <person name="Shcherbakova V.A."/>
            <person name="Mardanov A.V."/>
            <person name="Ravin N.V."/>
        </authorList>
    </citation>
    <scope>NUCLEOTIDE SEQUENCE [LARGE SCALE GENOMIC DNA]</scope>
    <source>
        <strain evidence="5 6">L945</strain>
    </source>
</reference>
<evidence type="ECO:0000256" key="1">
    <source>
        <dbReference type="ARBA" id="ARBA00022448"/>
    </source>
</evidence>
<dbReference type="InterPro" id="IPR003439">
    <property type="entry name" value="ABC_transporter-like_ATP-bd"/>
</dbReference>
<dbReference type="Gene3D" id="3.40.50.300">
    <property type="entry name" value="P-loop containing nucleotide triphosphate hydrolases"/>
    <property type="match status" value="1"/>
</dbReference>
<protein>
    <submittedName>
        <fullName evidence="5">ABC transporter ATP-binding protein</fullName>
    </submittedName>
</protein>
<evidence type="ECO:0000313" key="5">
    <source>
        <dbReference type="EMBL" id="WRP16508.1"/>
    </source>
</evidence>
<sequence>MSASQQALLHLEDVSIRFGGLVAVQGLTLSVQEGAIAGLIGPNGAGKTTVFNMITGQYVPTSGAIYFGGQAIHGWPPHRVAALGIARTFQNIRLFRDLSVLENVLVGLHLRRKTGVAATLFGTLSRRREESAMHEEALALLESVGLLGYLHERAGALPYGQQRRLEIARALATRPRLLLLDEPAAGMNPEEMRQLTEFVRQVRERHRLTILLIEHHMQMVMEICEQITVLDYGVAIAEGPPQRIQQDPRVIAAYLGEEPA</sequence>
<dbReference type="InterPro" id="IPR051120">
    <property type="entry name" value="ABC_AA/LPS_Transport"/>
</dbReference>
<dbReference type="SMART" id="SM00382">
    <property type="entry name" value="AAA"/>
    <property type="match status" value="1"/>
</dbReference>
<feature type="domain" description="ABC transporter" evidence="4">
    <location>
        <begin position="9"/>
        <end position="257"/>
    </location>
</feature>
<dbReference type="RefSeq" id="WP_324715781.1">
    <property type="nucleotide sequence ID" value="NZ_CP141615.1"/>
</dbReference>
<dbReference type="GO" id="GO:0005524">
    <property type="term" value="F:ATP binding"/>
    <property type="evidence" value="ECO:0007669"/>
    <property type="project" value="UniProtKB-KW"/>
</dbReference>
<keyword evidence="1" id="KW-0813">Transport</keyword>
<dbReference type="PANTHER" id="PTHR45772:SF7">
    <property type="entry name" value="AMINO ACID ABC TRANSPORTER ATP-BINDING PROTEIN"/>
    <property type="match status" value="1"/>
</dbReference>
<keyword evidence="3 5" id="KW-0067">ATP-binding</keyword>
<accession>A0ABZ1BV30</accession>
<dbReference type="PANTHER" id="PTHR45772">
    <property type="entry name" value="CONSERVED COMPONENT OF ABC TRANSPORTER FOR NATURAL AMINO ACIDS-RELATED"/>
    <property type="match status" value="1"/>
</dbReference>
<dbReference type="SUPFAM" id="SSF52540">
    <property type="entry name" value="P-loop containing nucleoside triphosphate hydrolases"/>
    <property type="match status" value="1"/>
</dbReference>
<evidence type="ECO:0000313" key="6">
    <source>
        <dbReference type="Proteomes" id="UP001332192"/>
    </source>
</evidence>
<keyword evidence="6" id="KW-1185">Reference proteome</keyword>
<dbReference type="PROSITE" id="PS50893">
    <property type="entry name" value="ABC_TRANSPORTER_2"/>
    <property type="match status" value="1"/>
</dbReference>
<name>A0ABZ1BV30_9FIRM</name>
<keyword evidence="2" id="KW-0547">Nucleotide-binding</keyword>
<dbReference type="Pfam" id="PF00005">
    <property type="entry name" value="ABC_tran"/>
    <property type="match status" value="1"/>
</dbReference>
<gene>
    <name evidence="5" type="ORF">U7230_10420</name>
</gene>
<evidence type="ECO:0000259" key="4">
    <source>
        <dbReference type="PROSITE" id="PS50893"/>
    </source>
</evidence>
<organism evidence="5 6">
    <name type="scientific">Carboxydichorda subterranea</name>
    <dbReference type="NCBI Taxonomy" id="3109565"/>
    <lineage>
        <taxon>Bacteria</taxon>
        <taxon>Bacillati</taxon>
        <taxon>Bacillota</taxon>
        <taxon>Limnochordia</taxon>
        <taxon>Limnochordales</taxon>
        <taxon>Geochordaceae</taxon>
        <taxon>Carboxydichorda</taxon>
    </lineage>
</organism>